<evidence type="ECO:0000256" key="2">
    <source>
        <dbReference type="ARBA" id="ARBA00022692"/>
    </source>
</evidence>
<dbReference type="InterPro" id="IPR008511">
    <property type="entry name" value="ROH1-like"/>
</dbReference>
<proteinExistence type="inferred from homology"/>
<dbReference type="AlphaFoldDB" id="A0AAV3P3L8"/>
<evidence type="ECO:0000256" key="1">
    <source>
        <dbReference type="ARBA" id="ARBA00004167"/>
    </source>
</evidence>
<dbReference type="EMBL" id="BAABME010000668">
    <property type="protein sequence ID" value="GAA0144612.1"/>
    <property type="molecule type" value="Genomic_DNA"/>
</dbReference>
<dbReference type="GO" id="GO:0016020">
    <property type="term" value="C:membrane"/>
    <property type="evidence" value="ECO:0007669"/>
    <property type="project" value="UniProtKB-SubCell"/>
</dbReference>
<name>A0AAV3P3L8_LITER</name>
<dbReference type="PANTHER" id="PTHR31509">
    <property type="entry name" value="BPS1-LIKE PROTEIN"/>
    <property type="match status" value="1"/>
</dbReference>
<protein>
    <submittedName>
        <fullName evidence="7">Uncharacterized protein</fullName>
    </submittedName>
</protein>
<evidence type="ECO:0000313" key="7">
    <source>
        <dbReference type="EMBL" id="GAA0144612.1"/>
    </source>
</evidence>
<gene>
    <name evidence="7" type="ORF">LIER_05013</name>
</gene>
<evidence type="ECO:0000313" key="8">
    <source>
        <dbReference type="Proteomes" id="UP001454036"/>
    </source>
</evidence>
<organism evidence="7 8">
    <name type="scientific">Lithospermum erythrorhizon</name>
    <name type="common">Purple gromwell</name>
    <name type="synonym">Lithospermum officinale var. erythrorhizon</name>
    <dbReference type="NCBI Taxonomy" id="34254"/>
    <lineage>
        <taxon>Eukaryota</taxon>
        <taxon>Viridiplantae</taxon>
        <taxon>Streptophyta</taxon>
        <taxon>Embryophyta</taxon>
        <taxon>Tracheophyta</taxon>
        <taxon>Spermatophyta</taxon>
        <taxon>Magnoliopsida</taxon>
        <taxon>eudicotyledons</taxon>
        <taxon>Gunneridae</taxon>
        <taxon>Pentapetalae</taxon>
        <taxon>asterids</taxon>
        <taxon>lamiids</taxon>
        <taxon>Boraginales</taxon>
        <taxon>Boraginaceae</taxon>
        <taxon>Boraginoideae</taxon>
        <taxon>Lithospermeae</taxon>
        <taxon>Lithospermum</taxon>
    </lineage>
</organism>
<comment type="subcellular location">
    <subcellularLocation>
        <location evidence="1">Membrane</location>
        <topology evidence="1">Single-pass membrane protein</topology>
    </subcellularLocation>
</comment>
<sequence length="410" mass="45515">MPATDNQSSFLNRISIRRNQVSSMEHDQENENIELFSKHVVDYFADLLPSHTSSTTNADPSSTSLESPAPDLHPDLLSICWFQNLLDIFLCCEAEFKAAVVMGRDPLHFGKPPLDRLIPELLDRAVKALDVCNAVSSGLDLTRQWQKLAQIAVSSLEQKPIGEGQVRRARKALNNLLTSMMLDDRDGNYHGKGTDRSWSFGRRGGGGASKNDRTGGSFRPLSCSVAKSWSAAKQVQAMSSNLVAPKAAEQTGLASPVYIMSTVMVFVMWSLVAAIPCQERTGLQTHLNVPRQLEWAKPITVLQEKIGEEWKKKEKRGAAGVLDEIKKMEKLAKSLVEFADSFNFPLEEEKVVEVAEMVAELAEVCQKMEEGLPALQLQVREVFHRIVRSRSEILDVVDQNGKASLPPVLY</sequence>
<keyword evidence="3" id="KW-1133">Transmembrane helix</keyword>
<keyword evidence="4" id="KW-0472">Membrane</keyword>
<keyword evidence="2" id="KW-0812">Transmembrane</keyword>
<dbReference type="Pfam" id="PF05633">
    <property type="entry name" value="ROH1-like"/>
    <property type="match status" value="1"/>
</dbReference>
<feature type="region of interest" description="Disordered" evidence="6">
    <location>
        <begin position="193"/>
        <end position="215"/>
    </location>
</feature>
<evidence type="ECO:0000256" key="5">
    <source>
        <dbReference type="ARBA" id="ARBA00035114"/>
    </source>
</evidence>
<comment type="caution">
    <text evidence="7">The sequence shown here is derived from an EMBL/GenBank/DDBJ whole genome shotgun (WGS) entry which is preliminary data.</text>
</comment>
<dbReference type="Proteomes" id="UP001454036">
    <property type="component" value="Unassembled WGS sequence"/>
</dbReference>
<evidence type="ECO:0000256" key="6">
    <source>
        <dbReference type="SAM" id="MobiDB-lite"/>
    </source>
</evidence>
<evidence type="ECO:0000256" key="4">
    <source>
        <dbReference type="ARBA" id="ARBA00023136"/>
    </source>
</evidence>
<evidence type="ECO:0000256" key="3">
    <source>
        <dbReference type="ARBA" id="ARBA00022989"/>
    </source>
</evidence>
<comment type="similarity">
    <text evidence="5">Belongs to the ROH1 family.</text>
</comment>
<reference evidence="7 8" key="1">
    <citation type="submission" date="2024-01" db="EMBL/GenBank/DDBJ databases">
        <title>The complete chloroplast genome sequence of Lithospermum erythrorhizon: insights into the phylogenetic relationship among Boraginaceae species and the maternal lineages of purple gromwells.</title>
        <authorList>
            <person name="Okada T."/>
            <person name="Watanabe K."/>
        </authorList>
    </citation>
    <scope>NUCLEOTIDE SEQUENCE [LARGE SCALE GENOMIC DNA]</scope>
</reference>
<accession>A0AAV3P3L8</accession>
<keyword evidence="8" id="KW-1185">Reference proteome</keyword>